<protein>
    <submittedName>
        <fullName evidence="8">UPF0324 membrane protein</fullName>
    </submittedName>
</protein>
<feature type="transmembrane region" description="Helical" evidence="7">
    <location>
        <begin position="12"/>
        <end position="29"/>
    </location>
</feature>
<dbReference type="AlphaFoldDB" id="A0A0M9DCI0"/>
<dbReference type="EMBL" id="JXCZ01000046">
    <property type="protein sequence ID" value="KOY77762.1"/>
    <property type="molecule type" value="Genomic_DNA"/>
</dbReference>
<comment type="subcellular location">
    <subcellularLocation>
        <location evidence="1">Cell membrane</location>
        <topology evidence="1">Multi-pass membrane protein</topology>
    </subcellularLocation>
</comment>
<evidence type="ECO:0000256" key="2">
    <source>
        <dbReference type="ARBA" id="ARBA00007977"/>
    </source>
</evidence>
<feature type="transmembrane region" description="Helical" evidence="7">
    <location>
        <begin position="207"/>
        <end position="229"/>
    </location>
</feature>
<evidence type="ECO:0000256" key="6">
    <source>
        <dbReference type="ARBA" id="ARBA00023136"/>
    </source>
</evidence>
<feature type="transmembrane region" description="Helical" evidence="7">
    <location>
        <begin position="315"/>
        <end position="338"/>
    </location>
</feature>
<proteinExistence type="inferred from homology"/>
<feature type="transmembrane region" description="Helical" evidence="7">
    <location>
        <begin position="286"/>
        <end position="303"/>
    </location>
</feature>
<feature type="transmembrane region" description="Helical" evidence="7">
    <location>
        <begin position="35"/>
        <end position="54"/>
    </location>
</feature>
<evidence type="ECO:0000256" key="7">
    <source>
        <dbReference type="SAM" id="Phobius"/>
    </source>
</evidence>
<evidence type="ECO:0000256" key="4">
    <source>
        <dbReference type="ARBA" id="ARBA00022692"/>
    </source>
</evidence>
<evidence type="ECO:0000256" key="1">
    <source>
        <dbReference type="ARBA" id="ARBA00004651"/>
    </source>
</evidence>
<keyword evidence="4 7" id="KW-0812">Transmembrane</keyword>
<dbReference type="GO" id="GO:0005886">
    <property type="term" value="C:plasma membrane"/>
    <property type="evidence" value="ECO:0007669"/>
    <property type="project" value="UniProtKB-SubCell"/>
</dbReference>
<keyword evidence="5 7" id="KW-1133">Transmembrane helix</keyword>
<feature type="transmembrane region" description="Helical" evidence="7">
    <location>
        <begin position="119"/>
        <end position="141"/>
    </location>
</feature>
<dbReference type="RefSeq" id="WP_053797046.1">
    <property type="nucleotide sequence ID" value="NZ_JXCZ01000046.1"/>
</dbReference>
<comment type="caution">
    <text evidence="8">The sequence shown here is derived from an EMBL/GenBank/DDBJ whole genome shotgun (WGS) entry which is preliminary data.</text>
</comment>
<evidence type="ECO:0000256" key="5">
    <source>
        <dbReference type="ARBA" id="ARBA00022989"/>
    </source>
</evidence>
<reference evidence="8 9" key="1">
    <citation type="journal article" date="2015" name="Genome Biol. Evol.">
        <title>Functionally Structured Genomes in Lactobacillus kunkeei Colonizing the Honey Crop and Food Products of Honeybees and Stingless Bees.</title>
        <authorList>
            <person name="Tamarit D."/>
            <person name="Ellegaard K.M."/>
            <person name="Wikander J."/>
            <person name="Olofsson T."/>
            <person name="Vasquez A."/>
            <person name="Andersson S.G."/>
        </authorList>
    </citation>
    <scope>NUCLEOTIDE SEQUENCE [LARGE SCALE GENOMIC DNA]</scope>
    <source>
        <strain evidence="8 9">LAla</strain>
    </source>
</reference>
<name>A0A0M9DCI0_9LACO</name>
<dbReference type="PANTHER" id="PTHR30106:SF1">
    <property type="entry name" value="UPF0324 MEMBRANE PROTEIN FN0533"/>
    <property type="match status" value="1"/>
</dbReference>
<evidence type="ECO:0000313" key="9">
    <source>
        <dbReference type="Proteomes" id="UP000037749"/>
    </source>
</evidence>
<keyword evidence="3" id="KW-1003">Cell membrane</keyword>
<gene>
    <name evidence="8" type="ORF">RZ72_02840</name>
</gene>
<dbReference type="Pfam" id="PF03601">
    <property type="entry name" value="Cons_hypoth698"/>
    <property type="match status" value="1"/>
</dbReference>
<feature type="transmembrane region" description="Helical" evidence="7">
    <location>
        <begin position="153"/>
        <end position="175"/>
    </location>
</feature>
<dbReference type="PANTHER" id="PTHR30106">
    <property type="entry name" value="INNER MEMBRANE PROTEIN YEIH-RELATED"/>
    <property type="match status" value="1"/>
</dbReference>
<dbReference type="PATRIC" id="fig|148814.9.peg.1360"/>
<dbReference type="Proteomes" id="UP000037749">
    <property type="component" value="Unassembled WGS sequence"/>
</dbReference>
<accession>A0A0M9DCI0</accession>
<dbReference type="InterPro" id="IPR018383">
    <property type="entry name" value="UPF0324_pro"/>
</dbReference>
<evidence type="ECO:0000313" key="8">
    <source>
        <dbReference type="EMBL" id="KOY77762.1"/>
    </source>
</evidence>
<comment type="similarity">
    <text evidence="2">Belongs to the UPF0324 family.</text>
</comment>
<feature type="transmembrane region" description="Helical" evidence="7">
    <location>
        <begin position="90"/>
        <end position="112"/>
    </location>
</feature>
<feature type="transmembrane region" description="Helical" evidence="7">
    <location>
        <begin position="260"/>
        <end position="280"/>
    </location>
</feature>
<keyword evidence="6 7" id="KW-0472">Membrane</keyword>
<sequence length="340" mass="36648">MIDTIKKRTIGFLAAAIIAIISQFLTAIIPNIGGATIAILIGIVLGNTVLKQPVLSAGTKFAEKRLLEYSVMLLGLTITFQTILQLHWSGLLFIIIQMAITIIAAIMIGKWLHFGEGIYLCMAGGNAVCGSSAIASIKPVINASDEDAGMSITLVNLMGTVMMLALPVIGTMVFGHIDMLRGALIGGTVQSVGQVIASATMVNQTTVQFATLFKIMRIIMLVVVVTVFARIHAKNEALANAEKEVEAEVKKGKIDFLPWYVLWFLIFCILNSFFHLPAFIGNTAHLLSSWCEIIALAAIGLRLNLKAFLKAGKRFAIYSVSVGLIQTIVALILIKLLIHA</sequence>
<evidence type="ECO:0000256" key="3">
    <source>
        <dbReference type="ARBA" id="ARBA00022475"/>
    </source>
</evidence>
<organism evidence="8 9">
    <name type="scientific">Apilactobacillus kunkeei</name>
    <dbReference type="NCBI Taxonomy" id="148814"/>
    <lineage>
        <taxon>Bacteria</taxon>
        <taxon>Bacillati</taxon>
        <taxon>Bacillota</taxon>
        <taxon>Bacilli</taxon>
        <taxon>Lactobacillales</taxon>
        <taxon>Lactobacillaceae</taxon>
        <taxon>Apilactobacillus</taxon>
    </lineage>
</organism>